<organism evidence="2 3">
    <name type="scientific">Penicillium decumbens</name>
    <dbReference type="NCBI Taxonomy" id="69771"/>
    <lineage>
        <taxon>Eukaryota</taxon>
        <taxon>Fungi</taxon>
        <taxon>Dikarya</taxon>
        <taxon>Ascomycota</taxon>
        <taxon>Pezizomycotina</taxon>
        <taxon>Eurotiomycetes</taxon>
        <taxon>Eurotiomycetidae</taxon>
        <taxon>Eurotiales</taxon>
        <taxon>Aspergillaceae</taxon>
        <taxon>Penicillium</taxon>
    </lineage>
</organism>
<dbReference type="OMA" id="HREGIME"/>
<protein>
    <submittedName>
        <fullName evidence="2">Uncharacterized protein</fullName>
    </submittedName>
</protein>
<evidence type="ECO:0000313" key="2">
    <source>
        <dbReference type="EMBL" id="OQD70571.1"/>
    </source>
</evidence>
<reference evidence="3" key="1">
    <citation type="journal article" date="2017" name="Nat. Microbiol.">
        <title>Global analysis of biosynthetic gene clusters reveals vast potential of secondary metabolite production in Penicillium species.</title>
        <authorList>
            <person name="Nielsen J.C."/>
            <person name="Grijseels S."/>
            <person name="Prigent S."/>
            <person name="Ji B."/>
            <person name="Dainat J."/>
            <person name="Nielsen K.F."/>
            <person name="Frisvad J.C."/>
            <person name="Workman M."/>
            <person name="Nielsen J."/>
        </authorList>
    </citation>
    <scope>NUCLEOTIDE SEQUENCE [LARGE SCALE GENOMIC DNA]</scope>
    <source>
        <strain evidence="3">IBT 11843</strain>
    </source>
</reference>
<gene>
    <name evidence="2" type="ORF">PENDEC_c022G06114</name>
</gene>
<name>A0A1V6P0V4_PENDC</name>
<keyword evidence="3" id="KW-1185">Reference proteome</keyword>
<evidence type="ECO:0000313" key="3">
    <source>
        <dbReference type="Proteomes" id="UP000191522"/>
    </source>
</evidence>
<accession>A0A1V6P0V4</accession>
<feature type="region of interest" description="Disordered" evidence="1">
    <location>
        <begin position="32"/>
        <end position="113"/>
    </location>
</feature>
<dbReference type="AlphaFoldDB" id="A0A1V6P0V4"/>
<feature type="compositionally biased region" description="Basic and acidic residues" evidence="1">
    <location>
        <begin position="78"/>
        <end position="92"/>
    </location>
</feature>
<dbReference type="EMBL" id="MDYL01000022">
    <property type="protein sequence ID" value="OQD70571.1"/>
    <property type="molecule type" value="Genomic_DNA"/>
</dbReference>
<comment type="caution">
    <text evidence="2">The sequence shown here is derived from an EMBL/GenBank/DDBJ whole genome shotgun (WGS) entry which is preliminary data.</text>
</comment>
<dbReference type="Proteomes" id="UP000191522">
    <property type="component" value="Unassembled WGS sequence"/>
</dbReference>
<feature type="compositionally biased region" description="Basic and acidic residues" evidence="1">
    <location>
        <begin position="103"/>
        <end position="113"/>
    </location>
</feature>
<sequence>MSFLACIRVSSRQAICSNFALPSSTFHTSAARSLNENDRHRENLPNYYESHKQDGLKDIKDEKGKWKSELASTSEQNVRADRGGEFDGEHPSFEAMQPKTKHLPHETDKGSGK</sequence>
<dbReference type="OrthoDB" id="529205at2759"/>
<feature type="compositionally biased region" description="Basic and acidic residues" evidence="1">
    <location>
        <begin position="35"/>
        <end position="68"/>
    </location>
</feature>
<evidence type="ECO:0000256" key="1">
    <source>
        <dbReference type="SAM" id="MobiDB-lite"/>
    </source>
</evidence>
<proteinExistence type="predicted"/>